<organism evidence="1 2">
    <name type="scientific">Halalkalibacter hemicellulosilyticusJCM 9152</name>
    <dbReference type="NCBI Taxonomy" id="1236971"/>
    <lineage>
        <taxon>Bacteria</taxon>
        <taxon>Bacillati</taxon>
        <taxon>Bacillota</taxon>
        <taxon>Bacilli</taxon>
        <taxon>Bacillales</taxon>
        <taxon>Bacillaceae</taxon>
        <taxon>Halalkalibacter</taxon>
    </lineage>
</organism>
<reference evidence="1" key="1">
    <citation type="journal article" date="2014" name="Genome Announc.">
        <title>Draft Genome Sequences of Three Alkaliphilic Bacillus Strains, Bacillus wakoensis JCM 9140T, Bacillus akibai JCM 9157T, and Bacillus hemicellulosilyticus JCM 9152T.</title>
        <authorList>
            <person name="Yuki M."/>
            <person name="Oshima K."/>
            <person name="Suda W."/>
            <person name="Oshida Y."/>
            <person name="Kitamura K."/>
            <person name="Iida T."/>
            <person name="Hattori M."/>
            <person name="Ohkuma M."/>
        </authorList>
    </citation>
    <scope>NUCLEOTIDE SEQUENCE [LARGE SCALE GENOMIC DNA]</scope>
    <source>
        <strain evidence="1">JCM 9152</strain>
    </source>
</reference>
<comment type="caution">
    <text evidence="1">The sequence shown here is derived from an EMBL/GenBank/DDBJ whole genome shotgun (WGS) entry which is preliminary data.</text>
</comment>
<evidence type="ECO:0000313" key="1">
    <source>
        <dbReference type="EMBL" id="GAE31795.1"/>
    </source>
</evidence>
<dbReference type="Proteomes" id="UP000018895">
    <property type="component" value="Unassembled WGS sequence"/>
</dbReference>
<name>W4QI36_9BACI</name>
<dbReference type="RefSeq" id="WP_156314999.1">
    <property type="nucleotide sequence ID" value="NZ_BAUU01000024.1"/>
</dbReference>
<gene>
    <name evidence="1" type="ORF">JCM9152_3287</name>
</gene>
<accession>W4QI36</accession>
<dbReference type="AlphaFoldDB" id="W4QI36"/>
<keyword evidence="2" id="KW-1185">Reference proteome</keyword>
<evidence type="ECO:0000313" key="2">
    <source>
        <dbReference type="Proteomes" id="UP000018895"/>
    </source>
</evidence>
<protein>
    <submittedName>
        <fullName evidence="1">Uncharacterized protein</fullName>
    </submittedName>
</protein>
<dbReference type="EMBL" id="BAUU01000024">
    <property type="protein sequence ID" value="GAE31795.1"/>
    <property type="molecule type" value="Genomic_DNA"/>
</dbReference>
<proteinExistence type="predicted"/>
<sequence length="53" mass="6082">MSEQLTERDLKDLLVTIREKANGKTNDDLKAKDVVQEIATYIEKFQTKTPVSE</sequence>